<accession>A0ACA9LNR8</accession>
<evidence type="ECO:0000313" key="1">
    <source>
        <dbReference type="EMBL" id="CAG8537179.1"/>
    </source>
</evidence>
<evidence type="ECO:0000313" key="2">
    <source>
        <dbReference type="Proteomes" id="UP000789702"/>
    </source>
</evidence>
<reference evidence="1" key="1">
    <citation type="submission" date="2021-06" db="EMBL/GenBank/DDBJ databases">
        <authorList>
            <person name="Kallberg Y."/>
            <person name="Tangrot J."/>
            <person name="Rosling A."/>
        </authorList>
    </citation>
    <scope>NUCLEOTIDE SEQUENCE</scope>
    <source>
        <strain evidence="1">IL203A</strain>
    </source>
</reference>
<dbReference type="Proteomes" id="UP000789702">
    <property type="component" value="Unassembled WGS sequence"/>
</dbReference>
<keyword evidence="2" id="KW-1185">Reference proteome</keyword>
<comment type="caution">
    <text evidence="1">The sequence shown here is derived from an EMBL/GenBank/DDBJ whole genome shotgun (WGS) entry which is preliminary data.</text>
</comment>
<feature type="non-terminal residue" evidence="1">
    <location>
        <position position="227"/>
    </location>
</feature>
<organism evidence="1 2">
    <name type="scientific">Dentiscutata heterogama</name>
    <dbReference type="NCBI Taxonomy" id="1316150"/>
    <lineage>
        <taxon>Eukaryota</taxon>
        <taxon>Fungi</taxon>
        <taxon>Fungi incertae sedis</taxon>
        <taxon>Mucoromycota</taxon>
        <taxon>Glomeromycotina</taxon>
        <taxon>Glomeromycetes</taxon>
        <taxon>Diversisporales</taxon>
        <taxon>Gigasporaceae</taxon>
        <taxon>Dentiscutata</taxon>
    </lineage>
</organism>
<dbReference type="EMBL" id="CAJVPU010004728">
    <property type="protein sequence ID" value="CAG8537179.1"/>
    <property type="molecule type" value="Genomic_DNA"/>
</dbReference>
<proteinExistence type="predicted"/>
<sequence length="227" mass="25501">MQYELALKIEKAYKNTNYNNRNNRIVKKSSMKFNDTLISQASTKSSNTLISQTSTKSSDTLISKNSMKKSNETLNNKTLMNSSNTAISKSSRETCNTVMIKTSRDSSYSLVRKALMLLDDSNDSNLPFDEIIVNENLNNNLRSQPDKPDKVIANENFNNEIIHESSKQPDKIISQSETCSIYDAKSIDESIDEITLMADSVSLSESSIYTVPEIANILEDFESHDVN</sequence>
<gene>
    <name evidence="1" type="ORF">DHETER_LOCUS4635</name>
</gene>
<name>A0ACA9LNR8_9GLOM</name>
<protein>
    <submittedName>
        <fullName evidence="1">319_t:CDS:1</fullName>
    </submittedName>
</protein>